<name>A0A2T0AGW1_RHOTO</name>
<feature type="transmembrane region" description="Helical" evidence="2">
    <location>
        <begin position="57"/>
        <end position="78"/>
    </location>
</feature>
<gene>
    <name evidence="3" type="ORF">AAT19DRAFT_12666</name>
</gene>
<organism evidence="3 4">
    <name type="scientific">Rhodotorula toruloides</name>
    <name type="common">Yeast</name>
    <name type="synonym">Rhodosporidium toruloides</name>
    <dbReference type="NCBI Taxonomy" id="5286"/>
    <lineage>
        <taxon>Eukaryota</taxon>
        <taxon>Fungi</taxon>
        <taxon>Dikarya</taxon>
        <taxon>Basidiomycota</taxon>
        <taxon>Pucciniomycotina</taxon>
        <taxon>Microbotryomycetes</taxon>
        <taxon>Sporidiobolales</taxon>
        <taxon>Sporidiobolaceae</taxon>
        <taxon>Rhodotorula</taxon>
    </lineage>
</organism>
<protein>
    <submittedName>
        <fullName evidence="3">Uncharacterized protein</fullName>
    </submittedName>
</protein>
<keyword evidence="2" id="KW-1133">Transmembrane helix</keyword>
<reference evidence="3 4" key="1">
    <citation type="journal article" date="2018" name="Elife">
        <title>Functional genomics of lipid metabolism in the oleaginous yeast Rhodosporidium toruloides.</title>
        <authorList>
            <person name="Coradetti S.T."/>
            <person name="Pinel D."/>
            <person name="Geiselman G."/>
            <person name="Ito M."/>
            <person name="Mondo S."/>
            <person name="Reilly M.C."/>
            <person name="Cheng Y.F."/>
            <person name="Bauer S."/>
            <person name="Grigoriev I."/>
            <person name="Gladden J.M."/>
            <person name="Simmons B.A."/>
            <person name="Brem R."/>
            <person name="Arkin A.P."/>
            <person name="Skerker J.M."/>
        </authorList>
    </citation>
    <scope>NUCLEOTIDE SEQUENCE [LARGE SCALE GENOMIC DNA]</scope>
    <source>
        <strain evidence="3 4">NBRC 0880</strain>
    </source>
</reference>
<evidence type="ECO:0000256" key="1">
    <source>
        <dbReference type="SAM" id="MobiDB-lite"/>
    </source>
</evidence>
<sequence length="230" mass="24515">MRESSRRERPSFYEVPLERAFYNPRSSLLTMSSCSSLRIRLASLVHLVRLDPSSCSVVADVLPVASSAVVAMVLWAIVVRMNAERRVGVGVGRVVSVARVGVPAMTVEFLVLLLERSDGAFRDELPSLDGIDASAEDADPPDDEEDDEAEEREDDGRDNDGGEALAPRETVAAPSAPVPAVAVVAVRKRADCSQGRAEVRKAVAGGCSEEAKTHSSRSTGRSTTSCCSAV</sequence>
<feature type="region of interest" description="Disordered" evidence="1">
    <location>
        <begin position="190"/>
        <end position="230"/>
    </location>
</feature>
<dbReference type="EMBL" id="LCTV02000002">
    <property type="protein sequence ID" value="PRQ77248.1"/>
    <property type="molecule type" value="Genomic_DNA"/>
</dbReference>
<dbReference type="Proteomes" id="UP000239560">
    <property type="component" value="Unassembled WGS sequence"/>
</dbReference>
<feature type="region of interest" description="Disordered" evidence="1">
    <location>
        <begin position="125"/>
        <end position="177"/>
    </location>
</feature>
<comment type="caution">
    <text evidence="3">The sequence shown here is derived from an EMBL/GenBank/DDBJ whole genome shotgun (WGS) entry which is preliminary data.</text>
</comment>
<keyword evidence="2" id="KW-0812">Transmembrane</keyword>
<evidence type="ECO:0000256" key="2">
    <source>
        <dbReference type="SAM" id="Phobius"/>
    </source>
</evidence>
<evidence type="ECO:0000313" key="4">
    <source>
        <dbReference type="Proteomes" id="UP000239560"/>
    </source>
</evidence>
<feature type="compositionally biased region" description="Acidic residues" evidence="1">
    <location>
        <begin position="134"/>
        <end position="153"/>
    </location>
</feature>
<keyword evidence="2" id="KW-0472">Membrane</keyword>
<proteinExistence type="predicted"/>
<dbReference type="AlphaFoldDB" id="A0A2T0AGW1"/>
<evidence type="ECO:0000313" key="3">
    <source>
        <dbReference type="EMBL" id="PRQ77248.1"/>
    </source>
</evidence>
<feature type="compositionally biased region" description="Low complexity" evidence="1">
    <location>
        <begin position="216"/>
        <end position="230"/>
    </location>
</feature>
<accession>A0A2T0AGW1</accession>